<dbReference type="Proteomes" id="UP000622552">
    <property type="component" value="Unassembled WGS sequence"/>
</dbReference>
<feature type="domain" description="Glycosyltransferase RgtA/B/C/D-like" evidence="9">
    <location>
        <begin position="71"/>
        <end position="222"/>
    </location>
</feature>
<dbReference type="GO" id="GO:0005886">
    <property type="term" value="C:plasma membrane"/>
    <property type="evidence" value="ECO:0007669"/>
    <property type="project" value="UniProtKB-SubCell"/>
</dbReference>
<keyword evidence="4 10" id="KW-0808">Transferase</keyword>
<keyword evidence="3 10" id="KW-0328">Glycosyltransferase</keyword>
<reference evidence="10" key="1">
    <citation type="submission" date="2020-11" db="EMBL/GenBank/DDBJ databases">
        <title>Sequencing the genomes of 1000 actinobacteria strains.</title>
        <authorList>
            <person name="Klenk H.-P."/>
        </authorList>
    </citation>
    <scope>NUCLEOTIDE SEQUENCE</scope>
    <source>
        <strain evidence="10">DSM 45356</strain>
    </source>
</reference>
<accession>A0A8J7GK68</accession>
<evidence type="ECO:0000256" key="3">
    <source>
        <dbReference type="ARBA" id="ARBA00022676"/>
    </source>
</evidence>
<evidence type="ECO:0000313" key="11">
    <source>
        <dbReference type="Proteomes" id="UP000622552"/>
    </source>
</evidence>
<feature type="transmembrane region" description="Helical" evidence="8">
    <location>
        <begin position="135"/>
        <end position="152"/>
    </location>
</feature>
<evidence type="ECO:0000256" key="5">
    <source>
        <dbReference type="ARBA" id="ARBA00022692"/>
    </source>
</evidence>
<feature type="transmembrane region" description="Helical" evidence="8">
    <location>
        <begin position="299"/>
        <end position="318"/>
    </location>
</feature>
<keyword evidence="11" id="KW-1185">Reference proteome</keyword>
<dbReference type="EMBL" id="JADOUF010000001">
    <property type="protein sequence ID" value="MBG6141024.1"/>
    <property type="molecule type" value="Genomic_DNA"/>
</dbReference>
<dbReference type="GO" id="GO:0010041">
    <property type="term" value="P:response to iron(III) ion"/>
    <property type="evidence" value="ECO:0007669"/>
    <property type="project" value="TreeGrafter"/>
</dbReference>
<evidence type="ECO:0000256" key="6">
    <source>
        <dbReference type="ARBA" id="ARBA00022989"/>
    </source>
</evidence>
<evidence type="ECO:0000256" key="4">
    <source>
        <dbReference type="ARBA" id="ARBA00022679"/>
    </source>
</evidence>
<comment type="caution">
    <text evidence="10">The sequence shown here is derived from an EMBL/GenBank/DDBJ whole genome shotgun (WGS) entry which is preliminary data.</text>
</comment>
<dbReference type="InterPro" id="IPR038731">
    <property type="entry name" value="RgtA/B/C-like"/>
</dbReference>
<name>A0A8J7GK68_9ACTN</name>
<feature type="transmembrane region" description="Helical" evidence="8">
    <location>
        <begin position="12"/>
        <end position="32"/>
    </location>
</feature>
<dbReference type="PANTHER" id="PTHR33908:SF3">
    <property type="entry name" value="UNDECAPRENYL PHOSPHATE-ALPHA-4-AMINO-4-DEOXY-L-ARABINOSE ARABINOSYL TRANSFERASE"/>
    <property type="match status" value="1"/>
</dbReference>
<feature type="transmembrane region" description="Helical" evidence="8">
    <location>
        <begin position="164"/>
        <end position="197"/>
    </location>
</feature>
<comment type="subcellular location">
    <subcellularLocation>
        <location evidence="1">Cell membrane</location>
        <topology evidence="1">Multi-pass membrane protein</topology>
    </subcellularLocation>
</comment>
<dbReference type="GO" id="GO:0016763">
    <property type="term" value="F:pentosyltransferase activity"/>
    <property type="evidence" value="ECO:0007669"/>
    <property type="project" value="TreeGrafter"/>
</dbReference>
<keyword evidence="6 8" id="KW-1133">Transmembrane helix</keyword>
<evidence type="ECO:0000313" key="10">
    <source>
        <dbReference type="EMBL" id="MBG6141024.1"/>
    </source>
</evidence>
<evidence type="ECO:0000256" key="7">
    <source>
        <dbReference type="ARBA" id="ARBA00023136"/>
    </source>
</evidence>
<keyword evidence="5 8" id="KW-0812">Transmembrane</keyword>
<keyword evidence="2" id="KW-1003">Cell membrane</keyword>
<dbReference type="Pfam" id="PF13231">
    <property type="entry name" value="PMT_2"/>
    <property type="match status" value="1"/>
</dbReference>
<evidence type="ECO:0000256" key="1">
    <source>
        <dbReference type="ARBA" id="ARBA00004651"/>
    </source>
</evidence>
<sequence length="488" mass="54018">MVYWLVLATSRLRVPVWSAPALVMFALGLWRLGRPGMWADELATWGAARMPVGNMLRMLGEVDAVDGLYYLVMNLWVHVAGSSEWALRFPSVLAMTAAAGLLAVLGRRLVSYRAGLVAGVAFALVPAASRYAQEARVYPFVMLGAIVATLLMDRILRRPSRRLLVGYAVTVALMGLLHILAILIVAAHGVVALLSLWRSRRPVFWRWFLAASLGVLPVLPLVWLSTEQTRQVSWIPESSVRTVIALPEKLTSVAAVGGFLLALAVLAYSRRRSSILVLSWFVVPPVVLFAAAQVHELFWYRYLLFTLPALVLAAGITLARARLVPVVAGLVALAALGANINLFYRWPDGHEHDTRGVGALIAAEFRPGDAVAYALHEPVVPWEARDVVARYVPADKRPRDAFALVGQRAGDNFLAKECPDDQLVRCLADAPRVWVIRFEDKKLADPLKDLTDPKWESGAKERLLRDDYRLEHAWAKRAFTVALYVRSS</sequence>
<organism evidence="10 11">
    <name type="scientific">Longispora fulva</name>
    <dbReference type="NCBI Taxonomy" id="619741"/>
    <lineage>
        <taxon>Bacteria</taxon>
        <taxon>Bacillati</taxon>
        <taxon>Actinomycetota</taxon>
        <taxon>Actinomycetes</taxon>
        <taxon>Micromonosporales</taxon>
        <taxon>Micromonosporaceae</taxon>
        <taxon>Longispora</taxon>
    </lineage>
</organism>
<evidence type="ECO:0000256" key="2">
    <source>
        <dbReference type="ARBA" id="ARBA00022475"/>
    </source>
</evidence>
<proteinExistence type="predicted"/>
<dbReference type="RefSeq" id="WP_197007505.1">
    <property type="nucleotide sequence ID" value="NZ_BONS01000019.1"/>
</dbReference>
<protein>
    <submittedName>
        <fullName evidence="10">Mannosyltransferase</fullName>
        <ecNumber evidence="10">2.4.1.-</ecNumber>
    </submittedName>
</protein>
<feature type="transmembrane region" description="Helical" evidence="8">
    <location>
        <begin position="203"/>
        <end position="224"/>
    </location>
</feature>
<feature type="transmembrane region" description="Helical" evidence="8">
    <location>
        <begin position="112"/>
        <end position="129"/>
    </location>
</feature>
<dbReference type="GO" id="GO:0009103">
    <property type="term" value="P:lipopolysaccharide biosynthetic process"/>
    <property type="evidence" value="ECO:0007669"/>
    <property type="project" value="UniProtKB-ARBA"/>
</dbReference>
<dbReference type="PANTHER" id="PTHR33908">
    <property type="entry name" value="MANNOSYLTRANSFERASE YKCB-RELATED"/>
    <property type="match status" value="1"/>
</dbReference>
<dbReference type="InterPro" id="IPR050297">
    <property type="entry name" value="LipidA_mod_glycosyltrf_83"/>
</dbReference>
<feature type="transmembrane region" description="Helical" evidence="8">
    <location>
        <begin position="274"/>
        <end position="292"/>
    </location>
</feature>
<dbReference type="EC" id="2.4.1.-" evidence="10"/>
<evidence type="ECO:0000259" key="9">
    <source>
        <dbReference type="Pfam" id="PF13231"/>
    </source>
</evidence>
<keyword evidence="7 8" id="KW-0472">Membrane</keyword>
<feature type="transmembrane region" description="Helical" evidence="8">
    <location>
        <begin position="250"/>
        <end position="268"/>
    </location>
</feature>
<dbReference type="AlphaFoldDB" id="A0A8J7GK68"/>
<gene>
    <name evidence="10" type="ORF">IW245_007218</name>
</gene>
<evidence type="ECO:0000256" key="8">
    <source>
        <dbReference type="SAM" id="Phobius"/>
    </source>
</evidence>
<feature type="transmembrane region" description="Helical" evidence="8">
    <location>
        <begin position="85"/>
        <end position="105"/>
    </location>
</feature>
<feature type="transmembrane region" description="Helical" evidence="8">
    <location>
        <begin position="324"/>
        <end position="344"/>
    </location>
</feature>